<organism evidence="3 4">
    <name type="scientific">Candidatus Roizmanbacteria bacterium RIFCSPHIGHO2_12_FULL_39_8</name>
    <dbReference type="NCBI Taxonomy" id="1802050"/>
    <lineage>
        <taxon>Bacteria</taxon>
        <taxon>Candidatus Roizmaniibacteriota</taxon>
    </lineage>
</organism>
<dbReference type="AlphaFoldDB" id="A0A1F7HYC1"/>
<dbReference type="Gene3D" id="3.20.20.80">
    <property type="entry name" value="Glycosidases"/>
    <property type="match status" value="1"/>
</dbReference>
<keyword evidence="2" id="KW-1133">Transmembrane helix</keyword>
<proteinExistence type="predicted"/>
<feature type="region of interest" description="Disordered" evidence="1">
    <location>
        <begin position="329"/>
        <end position="356"/>
    </location>
</feature>
<dbReference type="InterPro" id="IPR017853">
    <property type="entry name" value="GH"/>
</dbReference>
<accession>A0A1F7HYC1</accession>
<sequence>MDPSQTNQGVIPAPNNKPENSSPSLLRRNPLITRFIGIFAGLIVIIVLGIFIYQNYPFGQAAKASKEFYTGYLVKASQAKCDKNNQRCFRLLDSTGKVILFISPDGIKVRKSALMAMLGQLVRIKGIKIDKPPEPLRVIATQMESSSGEASKQGLIRKALMGLGGYSPADSPYTREAGTNSKSTSLYWRNIEPTMGTFNWGGGTTGAEREIQLCNDLNIPCNIMIGVAPAWAVTKSSQSLLANYQPKDKTPSNADWYCPEAPINMNNPSDANDNVVKQHFVDFVKKAAERYDGDGIDDAKGSNGRPLTVQSFLMYNEMDYYERNCGQAPWNTKHPEDDGKPFEGRRDGDLNKNGKPDWQDYADLQKDFYYAVKEVNPNLKVNFGTYGNFEILDQHYNGDEKTFLYKVLAHLQRTYSSSDAKFAQSFPYFDVMNAHYYEVYHCNTPFQEHDEYSVGGVRGEISWMKNIFAKFSKEGKLLERPFVLSEISDPYPFSAGSHQEEVMAINLWKIFAQSFSTGAEEVRWYDLGFGDPQFGLLEVKKKPDLPRKRPAFGAYQRLFNNLNGYGFHSIDFSNYDNLEGYLFVPVSASSTSNKIKTGNLANQPSSIINNSKEILWSIPTRPDFCSLKGSNWGNVREPVPAPPTIQKRFVATSIHTEDPFGKSQDITDGKTGDLDARRDGKITINISSAPLIVTVKN</sequence>
<feature type="transmembrane region" description="Helical" evidence="2">
    <location>
        <begin position="31"/>
        <end position="53"/>
    </location>
</feature>
<feature type="compositionally biased region" description="Basic and acidic residues" evidence="1">
    <location>
        <begin position="333"/>
        <end position="356"/>
    </location>
</feature>
<evidence type="ECO:0000256" key="1">
    <source>
        <dbReference type="SAM" id="MobiDB-lite"/>
    </source>
</evidence>
<gene>
    <name evidence="3" type="ORF">A3F60_03500</name>
</gene>
<evidence type="ECO:0000256" key="2">
    <source>
        <dbReference type="SAM" id="Phobius"/>
    </source>
</evidence>
<feature type="region of interest" description="Disordered" evidence="1">
    <location>
        <begin position="1"/>
        <end position="23"/>
    </location>
</feature>
<keyword evidence="2" id="KW-0812">Transmembrane</keyword>
<reference evidence="3 4" key="1">
    <citation type="journal article" date="2016" name="Nat. Commun.">
        <title>Thousands of microbial genomes shed light on interconnected biogeochemical processes in an aquifer system.</title>
        <authorList>
            <person name="Anantharaman K."/>
            <person name="Brown C.T."/>
            <person name="Hug L.A."/>
            <person name="Sharon I."/>
            <person name="Castelle C.J."/>
            <person name="Probst A.J."/>
            <person name="Thomas B.C."/>
            <person name="Singh A."/>
            <person name="Wilkins M.J."/>
            <person name="Karaoz U."/>
            <person name="Brodie E.L."/>
            <person name="Williams K.H."/>
            <person name="Hubbard S.S."/>
            <person name="Banfield J.F."/>
        </authorList>
    </citation>
    <scope>NUCLEOTIDE SEQUENCE [LARGE SCALE GENOMIC DNA]</scope>
</reference>
<dbReference type="EMBL" id="MGAA01000049">
    <property type="protein sequence ID" value="OGK35912.1"/>
    <property type="molecule type" value="Genomic_DNA"/>
</dbReference>
<evidence type="ECO:0000313" key="3">
    <source>
        <dbReference type="EMBL" id="OGK35912.1"/>
    </source>
</evidence>
<keyword evidence="2" id="KW-0472">Membrane</keyword>
<name>A0A1F7HYC1_9BACT</name>
<evidence type="ECO:0000313" key="4">
    <source>
        <dbReference type="Proteomes" id="UP000178853"/>
    </source>
</evidence>
<dbReference type="Proteomes" id="UP000178853">
    <property type="component" value="Unassembled WGS sequence"/>
</dbReference>
<dbReference type="SUPFAM" id="SSF51445">
    <property type="entry name" value="(Trans)glycosidases"/>
    <property type="match status" value="1"/>
</dbReference>
<comment type="caution">
    <text evidence="3">The sequence shown here is derived from an EMBL/GenBank/DDBJ whole genome shotgun (WGS) entry which is preliminary data.</text>
</comment>
<protein>
    <submittedName>
        <fullName evidence="3">Uncharacterized protein</fullName>
    </submittedName>
</protein>